<dbReference type="PANTHER" id="PTHR30371">
    <property type="entry name" value="SEC-INDEPENDENT PROTEIN TRANSLOCASE PROTEIN TATC"/>
    <property type="match status" value="1"/>
</dbReference>
<evidence type="ECO:0000256" key="2">
    <source>
        <dbReference type="ARBA" id="ARBA00022692"/>
    </source>
</evidence>
<dbReference type="PRINTS" id="PR01840">
    <property type="entry name" value="TATCFAMILY"/>
</dbReference>
<dbReference type="GO" id="GO:0033281">
    <property type="term" value="C:TAT protein transport complex"/>
    <property type="evidence" value="ECO:0007669"/>
    <property type="project" value="UniProtKB-UniRule"/>
</dbReference>
<feature type="transmembrane region" description="Helical" evidence="5">
    <location>
        <begin position="236"/>
        <end position="256"/>
    </location>
</feature>
<dbReference type="InterPro" id="IPR002033">
    <property type="entry name" value="TatC"/>
</dbReference>
<proteinExistence type="inferred from homology"/>
<evidence type="ECO:0000256" key="4">
    <source>
        <dbReference type="ARBA" id="ARBA00023136"/>
    </source>
</evidence>
<keyword evidence="4 5" id="KW-0472">Membrane</keyword>
<protein>
    <recommendedName>
        <fullName evidence="5">Sec-independent protein translocase protein TatC</fullName>
    </recommendedName>
</protein>
<dbReference type="HOGENOM" id="CLU_031942_1_0_5"/>
<keyword evidence="5" id="KW-0813">Transport</keyword>
<dbReference type="PANTHER" id="PTHR30371:SF0">
    <property type="entry name" value="SEC-INDEPENDENT PROTEIN TRANSLOCASE PROTEIN TATC, CHLOROPLASTIC-RELATED"/>
    <property type="match status" value="1"/>
</dbReference>
<comment type="similarity">
    <text evidence="5">Belongs to the TatC family.</text>
</comment>
<reference evidence="6 7" key="1">
    <citation type="journal article" date="2012" name="Proc. Natl. Acad. Sci. U.S.A.">
        <title>Genome streamlining and chemical defense in a coral reef symbiosis.</title>
        <authorList>
            <person name="Kwan J.C."/>
            <person name="Donia M.S."/>
            <person name="Han A.W."/>
            <person name="Hirose E."/>
            <person name="Haygood M.G."/>
            <person name="Schmidt E.W."/>
        </authorList>
    </citation>
    <scope>NUCLEOTIDE SEQUENCE [LARGE SCALE GENOMIC DNA]</scope>
    <source>
        <strain evidence="6 7">L2</strain>
    </source>
</reference>
<evidence type="ECO:0000256" key="3">
    <source>
        <dbReference type="ARBA" id="ARBA00022989"/>
    </source>
</evidence>
<keyword evidence="3 5" id="KW-1133">Transmembrane helix</keyword>
<name>K7ZD42_9PROT</name>
<dbReference type="HAMAP" id="MF_00902">
    <property type="entry name" value="TatC"/>
    <property type="match status" value="1"/>
</dbReference>
<evidence type="ECO:0000256" key="5">
    <source>
        <dbReference type="HAMAP-Rule" id="MF_00902"/>
    </source>
</evidence>
<comment type="function">
    <text evidence="5">Part of the twin-arginine translocation (Tat) system that transports large folded proteins containing a characteristic twin-arginine motif in their signal peptide across membranes. Together with TatB, TatC is part of a receptor directly interacting with Tat signal peptides.</text>
</comment>
<dbReference type="RefSeq" id="WP_015088664.1">
    <property type="nucleotide sequence ID" value="NC_019566.1"/>
</dbReference>
<comment type="subcellular location">
    <subcellularLocation>
        <location evidence="5">Cell membrane</location>
        <topology evidence="5">Multi-pass membrane protein</topology>
    </subcellularLocation>
    <subcellularLocation>
        <location evidence="1">Membrane</location>
        <topology evidence="1">Multi-pass membrane protein</topology>
    </subcellularLocation>
</comment>
<dbReference type="PATRIC" id="fig|1193729.4.peg.540"/>
<feature type="transmembrane region" description="Helical" evidence="5">
    <location>
        <begin position="177"/>
        <end position="201"/>
    </location>
</feature>
<organism evidence="6 7">
    <name type="scientific">Candidatus Endolissoclinum faulkneri L2</name>
    <dbReference type="NCBI Taxonomy" id="1193729"/>
    <lineage>
        <taxon>Bacteria</taxon>
        <taxon>Pseudomonadati</taxon>
        <taxon>Pseudomonadota</taxon>
        <taxon>Alphaproteobacteria</taxon>
        <taxon>Rhodospirillales</taxon>
        <taxon>Rhodospirillaceae</taxon>
        <taxon>Candidatus Endolissoclinum</taxon>
    </lineage>
</organism>
<dbReference type="Proteomes" id="UP000010077">
    <property type="component" value="Chromosome"/>
</dbReference>
<dbReference type="eggNOG" id="COG0805">
    <property type="taxonomic scope" value="Bacteria"/>
</dbReference>
<dbReference type="GO" id="GO:0009977">
    <property type="term" value="F:proton motive force dependent protein transmembrane transporter activity"/>
    <property type="evidence" value="ECO:0007669"/>
    <property type="project" value="TreeGrafter"/>
</dbReference>
<dbReference type="EMBL" id="CP003539">
    <property type="protein sequence ID" value="AFX99166.1"/>
    <property type="molecule type" value="Genomic_DNA"/>
</dbReference>
<dbReference type="InterPro" id="IPR019820">
    <property type="entry name" value="Sec-indep_translocase_CS"/>
</dbReference>
<feature type="transmembrane region" description="Helical" evidence="5">
    <location>
        <begin position="88"/>
        <end position="109"/>
    </location>
</feature>
<comment type="subunit">
    <text evidence="5">The Tat system comprises two distinct complexes: a TatABC complex, containing multiple copies of TatA, TatB and TatC subunits, and a separate TatA complex, containing only TatA subunits. Substrates initially bind to the TatABC complex, which probably triggers association of the separate TatA complex to form the active translocon.</text>
</comment>
<feature type="transmembrane region" description="Helical" evidence="5">
    <location>
        <begin position="213"/>
        <end position="230"/>
    </location>
</feature>
<keyword evidence="5" id="KW-0811">Translocation</keyword>
<dbReference type="Pfam" id="PF00902">
    <property type="entry name" value="TatC"/>
    <property type="match status" value="1"/>
</dbReference>
<accession>K7ZD42</accession>
<dbReference type="NCBIfam" id="TIGR00945">
    <property type="entry name" value="tatC"/>
    <property type="match status" value="1"/>
</dbReference>
<sequence>MSMGNRLRDQKYDLDDTKMSFFSHLIELRVRLIYAMAAFLACFFVGYYLAEPIFWFLVEPLRQLWNGQSDRQLIYTGLHEAFFTYIKVGFFFASCFSFPLVSMQVWLFITPGLYKSERHALLPFMVATPLMFLLGGGIVYYFVIPIAWKFFVSFEIVGSHSHLAMMLEPKVDQYLSLVMRLIFAFGVAFELPILLILLAKYDIVNSRILKDKRKYFIVLAFVVAAIMTPPDVVSQVLLAVPIILLYEFSIFIAQFIENKRKENAKTAGCSGLMS</sequence>
<dbReference type="STRING" id="1193729.A1OE_985"/>
<evidence type="ECO:0000313" key="7">
    <source>
        <dbReference type="Proteomes" id="UP000010077"/>
    </source>
</evidence>
<evidence type="ECO:0000256" key="1">
    <source>
        <dbReference type="ARBA" id="ARBA00004141"/>
    </source>
</evidence>
<feature type="transmembrane region" description="Helical" evidence="5">
    <location>
        <begin position="121"/>
        <end position="143"/>
    </location>
</feature>
<dbReference type="KEGG" id="thal:A1OE_985"/>
<dbReference type="PROSITE" id="PS01218">
    <property type="entry name" value="TATC"/>
    <property type="match status" value="1"/>
</dbReference>
<keyword evidence="2 5" id="KW-0812">Transmembrane</keyword>
<dbReference type="GO" id="GO:0043953">
    <property type="term" value="P:protein transport by the Tat complex"/>
    <property type="evidence" value="ECO:0007669"/>
    <property type="project" value="UniProtKB-UniRule"/>
</dbReference>
<keyword evidence="5" id="KW-1003">Cell membrane</keyword>
<gene>
    <name evidence="5 6" type="primary">tatC</name>
    <name evidence="6" type="ORF">A1OE_985</name>
</gene>
<dbReference type="AlphaFoldDB" id="K7ZD42"/>
<feature type="transmembrane region" description="Helical" evidence="5">
    <location>
        <begin position="32"/>
        <end position="50"/>
    </location>
</feature>
<keyword evidence="5" id="KW-0653">Protein transport</keyword>
<dbReference type="GO" id="GO:0065002">
    <property type="term" value="P:intracellular protein transmembrane transport"/>
    <property type="evidence" value="ECO:0007669"/>
    <property type="project" value="TreeGrafter"/>
</dbReference>
<evidence type="ECO:0000313" key="6">
    <source>
        <dbReference type="EMBL" id="AFX99166.1"/>
    </source>
</evidence>
<keyword evidence="7" id="KW-1185">Reference proteome</keyword>